<dbReference type="HOGENOM" id="CLU_1752057_0_0_1"/>
<evidence type="ECO:0000313" key="2">
    <source>
        <dbReference type="EnsemblMetazoa" id="tetur08g03580.1"/>
    </source>
</evidence>
<dbReference type="Proteomes" id="UP000015104">
    <property type="component" value="Unassembled WGS sequence"/>
</dbReference>
<dbReference type="Gene3D" id="3.30.420.10">
    <property type="entry name" value="Ribonuclease H-like superfamily/Ribonuclease H"/>
    <property type="match status" value="1"/>
</dbReference>
<dbReference type="GO" id="GO:0000175">
    <property type="term" value="F:3'-5'-RNA exonuclease activity"/>
    <property type="evidence" value="ECO:0007669"/>
    <property type="project" value="TreeGrafter"/>
</dbReference>
<dbReference type="EMBL" id="CAEY01001946">
    <property type="status" value="NOT_ANNOTATED_CDS"/>
    <property type="molecule type" value="Genomic_DNA"/>
</dbReference>
<dbReference type="PANTHER" id="PTHR15092">
    <property type="entry name" value="POLY A -SPECIFIC RIBONUCLEASE/TARGET OF EGR1, MEMBER 1"/>
    <property type="match status" value="1"/>
</dbReference>
<dbReference type="eggNOG" id="KOG1990">
    <property type="taxonomic scope" value="Eukaryota"/>
</dbReference>
<evidence type="ECO:0000313" key="3">
    <source>
        <dbReference type="Proteomes" id="UP000015104"/>
    </source>
</evidence>
<reference evidence="2" key="2">
    <citation type="submission" date="2015-06" db="UniProtKB">
        <authorList>
            <consortium name="EnsemblMetazoa"/>
        </authorList>
    </citation>
    <scope>IDENTIFICATION</scope>
</reference>
<keyword evidence="3" id="KW-1185">Reference proteome</keyword>
<accession>T1KBC3</accession>
<dbReference type="InterPro" id="IPR006941">
    <property type="entry name" value="RNase_CAF1"/>
</dbReference>
<comment type="similarity">
    <text evidence="1">Belongs to the CAF1 family.</text>
</comment>
<protein>
    <submittedName>
        <fullName evidence="2">Uncharacterized protein</fullName>
    </submittedName>
</protein>
<name>T1KBC3_TETUR</name>
<dbReference type="Pfam" id="PF04857">
    <property type="entry name" value="CAF1"/>
    <property type="match status" value="1"/>
</dbReference>
<dbReference type="InterPro" id="IPR051181">
    <property type="entry name" value="CAF1_poly(A)_ribonucleases"/>
</dbReference>
<dbReference type="GO" id="GO:0003723">
    <property type="term" value="F:RNA binding"/>
    <property type="evidence" value="ECO:0007669"/>
    <property type="project" value="TreeGrafter"/>
</dbReference>
<evidence type="ECO:0000256" key="1">
    <source>
        <dbReference type="ARBA" id="ARBA00008372"/>
    </source>
</evidence>
<organism evidence="2 3">
    <name type="scientific">Tetranychus urticae</name>
    <name type="common">Two-spotted spider mite</name>
    <dbReference type="NCBI Taxonomy" id="32264"/>
    <lineage>
        <taxon>Eukaryota</taxon>
        <taxon>Metazoa</taxon>
        <taxon>Ecdysozoa</taxon>
        <taxon>Arthropoda</taxon>
        <taxon>Chelicerata</taxon>
        <taxon>Arachnida</taxon>
        <taxon>Acari</taxon>
        <taxon>Acariformes</taxon>
        <taxon>Trombidiformes</taxon>
        <taxon>Prostigmata</taxon>
        <taxon>Eleutherengona</taxon>
        <taxon>Raphignathae</taxon>
        <taxon>Tetranychoidea</taxon>
        <taxon>Tetranychidae</taxon>
        <taxon>Tetranychus</taxon>
    </lineage>
</organism>
<dbReference type="PANTHER" id="PTHR15092:SF22">
    <property type="entry name" value="POLY(A)-SPECIFIC RIBONUCLEASE PNLDC1"/>
    <property type="match status" value="1"/>
</dbReference>
<dbReference type="AlphaFoldDB" id="T1KBC3"/>
<dbReference type="EnsemblMetazoa" id="tetur08g03580.1">
    <property type="protein sequence ID" value="tetur08g03580.1"/>
    <property type="gene ID" value="tetur08g03580"/>
</dbReference>
<reference evidence="3" key="1">
    <citation type="submission" date="2011-08" db="EMBL/GenBank/DDBJ databases">
        <authorList>
            <person name="Rombauts S."/>
        </authorList>
    </citation>
    <scope>NUCLEOTIDE SEQUENCE</scope>
    <source>
        <strain evidence="3">London</strain>
    </source>
</reference>
<dbReference type="STRING" id="32264.T1KBC3"/>
<dbReference type="SUPFAM" id="SSF53098">
    <property type="entry name" value="Ribonuclease H-like"/>
    <property type="match status" value="1"/>
</dbReference>
<dbReference type="InterPro" id="IPR012337">
    <property type="entry name" value="RNaseH-like_sf"/>
</dbReference>
<sequence>MKHNECFCVRYLKIKNSISQYLLIQYGLSCFTKSSTDNSYSCASYNFYIFPYKVPGANNYKDKSFLCQPSALTFLSGHNFDFNKWIREGISYMNLEEETHLTETLKNKNVSVNQSLHLLVENRVHSYPILGNVKAVISMVTKWSARQHRKFKPTPVDQKLKCLNKNLIGPNNFCIFIFLLATFQQNIFCDL</sequence>
<dbReference type="InterPro" id="IPR036397">
    <property type="entry name" value="RNaseH_sf"/>
</dbReference>
<proteinExistence type="inferred from homology"/>